<dbReference type="Proteomes" id="UP000562254">
    <property type="component" value="Unassembled WGS sequence"/>
</dbReference>
<accession>A0A840XSD5</accession>
<feature type="domain" description="Pyruvate carboxyltransferase" evidence="4">
    <location>
        <begin position="8"/>
        <end position="287"/>
    </location>
</feature>
<name>A0A840XSD5_9PROT</name>
<organism evidence="5 6">
    <name type="scientific">Neoroseomonas alkaliterrae</name>
    <dbReference type="NCBI Taxonomy" id="1452450"/>
    <lineage>
        <taxon>Bacteria</taxon>
        <taxon>Pseudomonadati</taxon>
        <taxon>Pseudomonadota</taxon>
        <taxon>Alphaproteobacteria</taxon>
        <taxon>Acetobacterales</taxon>
        <taxon>Acetobacteraceae</taxon>
        <taxon>Neoroseomonas</taxon>
    </lineage>
</organism>
<dbReference type="PANTHER" id="PTHR42738:SF7">
    <property type="entry name" value="HYDROXYMETHYLGLUTARYL-COA LYASE"/>
    <property type="match status" value="1"/>
</dbReference>
<dbReference type="GO" id="GO:0046872">
    <property type="term" value="F:metal ion binding"/>
    <property type="evidence" value="ECO:0007669"/>
    <property type="project" value="UniProtKB-KW"/>
</dbReference>
<evidence type="ECO:0000259" key="4">
    <source>
        <dbReference type="PROSITE" id="PS50991"/>
    </source>
</evidence>
<evidence type="ECO:0000256" key="1">
    <source>
        <dbReference type="ARBA" id="ARBA00009405"/>
    </source>
</evidence>
<dbReference type="Pfam" id="PF00682">
    <property type="entry name" value="HMGL-like"/>
    <property type="match status" value="1"/>
</dbReference>
<evidence type="ECO:0000256" key="2">
    <source>
        <dbReference type="ARBA" id="ARBA00022723"/>
    </source>
</evidence>
<evidence type="ECO:0000313" key="5">
    <source>
        <dbReference type="EMBL" id="MBB5691455.1"/>
    </source>
</evidence>
<dbReference type="Gene3D" id="3.20.20.70">
    <property type="entry name" value="Aldolase class I"/>
    <property type="match status" value="1"/>
</dbReference>
<comment type="similarity">
    <text evidence="1">Belongs to the HMG-CoA lyase family.</text>
</comment>
<keyword evidence="3 5" id="KW-0456">Lyase</keyword>
<sequence length="321" mass="33057">MTDLPRSVRITEEGPREGFQIASAPVPTAEKIALIDALSATGAPRIQVASFVSPKRVPGWADADAVVAGFAPRAGVAYTALWFNPQGLARALAFRDRLAIAGSITVAASEAFSLRNLNRDRAGQIAAQRENVAEHQAAGVPVTRVSVQAAFGCNFAGDIAPAQAITAVADAMALAAEAGCAIERISLADTMGWANPLLIERVVGEVRARWPAQKLSLHLHDTRGLGIANALAGLRMGVEEFDAAVGGAGGCPFAGHPGAPGNIATEELVLLCEEMGIATGIDLDALIAAGHLAERILGRTLPSALLRGGSLAAFRAKARAA</sequence>
<dbReference type="GO" id="GO:0006552">
    <property type="term" value="P:L-leucine catabolic process"/>
    <property type="evidence" value="ECO:0007669"/>
    <property type="project" value="TreeGrafter"/>
</dbReference>
<comment type="caution">
    <text evidence="5">The sequence shown here is derived from an EMBL/GenBank/DDBJ whole genome shotgun (WGS) entry which is preliminary data.</text>
</comment>
<proteinExistence type="inferred from homology"/>
<dbReference type="GO" id="GO:0046951">
    <property type="term" value="P:ketone body biosynthetic process"/>
    <property type="evidence" value="ECO:0007669"/>
    <property type="project" value="TreeGrafter"/>
</dbReference>
<dbReference type="AlphaFoldDB" id="A0A840XSD5"/>
<dbReference type="EMBL" id="JACIJE010000012">
    <property type="protein sequence ID" value="MBB5691455.1"/>
    <property type="molecule type" value="Genomic_DNA"/>
</dbReference>
<protein>
    <submittedName>
        <fullName evidence="5">Hydroxymethylglutaryl-CoA lyase</fullName>
        <ecNumber evidence="5">4.1.3.4</ecNumber>
    </submittedName>
</protein>
<dbReference type="NCBIfam" id="NF004283">
    <property type="entry name" value="PRK05692.1"/>
    <property type="match status" value="1"/>
</dbReference>
<dbReference type="SUPFAM" id="SSF51569">
    <property type="entry name" value="Aldolase"/>
    <property type="match status" value="1"/>
</dbReference>
<dbReference type="InterPro" id="IPR000891">
    <property type="entry name" value="PYR_CT"/>
</dbReference>
<gene>
    <name evidence="5" type="ORF">FHS88_003612</name>
</gene>
<dbReference type="InterPro" id="IPR043594">
    <property type="entry name" value="HMGL"/>
</dbReference>
<keyword evidence="2" id="KW-0479">Metal-binding</keyword>
<dbReference type="CDD" id="cd07938">
    <property type="entry name" value="DRE_TIM_HMGL"/>
    <property type="match status" value="1"/>
</dbReference>
<dbReference type="GO" id="GO:0004419">
    <property type="term" value="F:hydroxymethylglutaryl-CoA lyase activity"/>
    <property type="evidence" value="ECO:0007669"/>
    <property type="project" value="UniProtKB-EC"/>
</dbReference>
<evidence type="ECO:0000256" key="3">
    <source>
        <dbReference type="ARBA" id="ARBA00023239"/>
    </source>
</evidence>
<dbReference type="InterPro" id="IPR013785">
    <property type="entry name" value="Aldolase_TIM"/>
</dbReference>
<evidence type="ECO:0000313" key="6">
    <source>
        <dbReference type="Proteomes" id="UP000562254"/>
    </source>
</evidence>
<dbReference type="PROSITE" id="PS50991">
    <property type="entry name" value="PYR_CT"/>
    <property type="match status" value="1"/>
</dbReference>
<reference evidence="5 6" key="1">
    <citation type="submission" date="2020-08" db="EMBL/GenBank/DDBJ databases">
        <title>Genomic Encyclopedia of Type Strains, Phase IV (KMG-IV): sequencing the most valuable type-strain genomes for metagenomic binning, comparative biology and taxonomic classification.</title>
        <authorList>
            <person name="Goeker M."/>
        </authorList>
    </citation>
    <scope>NUCLEOTIDE SEQUENCE [LARGE SCALE GENOMIC DNA]</scope>
    <source>
        <strain evidence="5 6">DSM 25895</strain>
    </source>
</reference>
<dbReference type="PANTHER" id="PTHR42738">
    <property type="entry name" value="HYDROXYMETHYLGLUTARYL-COA LYASE"/>
    <property type="match status" value="1"/>
</dbReference>
<dbReference type="RefSeq" id="WP_184486844.1">
    <property type="nucleotide sequence ID" value="NZ_JAAEDJ010000025.1"/>
</dbReference>
<dbReference type="EC" id="4.1.3.4" evidence="5"/>
<keyword evidence="6" id="KW-1185">Reference proteome</keyword>